<protein>
    <submittedName>
        <fullName evidence="1">Growth hormone-inducible transmembrane protein</fullName>
    </submittedName>
</protein>
<reference evidence="1 2" key="1">
    <citation type="journal article" date="2016" name="Genome Biol. Evol.">
        <title>Gene Family Evolution Reflects Adaptation to Soil Environmental Stressors in the Genome of the Collembolan Orchesella cincta.</title>
        <authorList>
            <person name="Faddeeva-Vakhrusheva A."/>
            <person name="Derks M.F."/>
            <person name="Anvar S.Y."/>
            <person name="Agamennone V."/>
            <person name="Suring W."/>
            <person name="Smit S."/>
            <person name="van Straalen N.M."/>
            <person name="Roelofs D."/>
        </authorList>
    </citation>
    <scope>NUCLEOTIDE SEQUENCE [LARGE SCALE GENOMIC DNA]</scope>
    <source>
        <tissue evidence="1">Mixed pool</tissue>
    </source>
</reference>
<sequence length="261" mass="29652">MRAGVWLLGASTLLVLRGAPFAIFMALWAVCLMKLDIHVSVGPEFVRQRIKDTYQYFVFTAASAMAHFQISSVNEFDDEELLGRDARKYGSDDWNWNGGSKHALYTEGFGAKQIGWMVHSGVIGVVLAATLSFWEDPCSSCVLYDGWRLLRSICHCVAVRQGSMFGFLQQLLLGLDVFNVIVRWTPPVFRFSPYYDTQRIINTPAETVPLQIQCSKYDPINCTFFIRMPRVLAHGLVDPESGWSEEKLSWTSNRRVRACFE</sequence>
<organism evidence="1 2">
    <name type="scientific">Orchesella cincta</name>
    <name type="common">Springtail</name>
    <name type="synonym">Podura cincta</name>
    <dbReference type="NCBI Taxonomy" id="48709"/>
    <lineage>
        <taxon>Eukaryota</taxon>
        <taxon>Metazoa</taxon>
        <taxon>Ecdysozoa</taxon>
        <taxon>Arthropoda</taxon>
        <taxon>Hexapoda</taxon>
        <taxon>Collembola</taxon>
        <taxon>Entomobryomorpha</taxon>
        <taxon>Entomobryoidea</taxon>
        <taxon>Orchesellidae</taxon>
        <taxon>Orchesellinae</taxon>
        <taxon>Orchesella</taxon>
    </lineage>
</organism>
<dbReference type="Proteomes" id="UP000094527">
    <property type="component" value="Unassembled WGS sequence"/>
</dbReference>
<dbReference type="STRING" id="48709.A0A1D2M0J8"/>
<keyword evidence="2" id="KW-1185">Reference proteome</keyword>
<dbReference type="OrthoDB" id="6285520at2759"/>
<evidence type="ECO:0000313" key="1">
    <source>
        <dbReference type="EMBL" id="ODM70411.1"/>
    </source>
</evidence>
<dbReference type="AlphaFoldDB" id="A0A1D2M0J8"/>
<accession>A0A1D2M0J8</accession>
<proteinExistence type="predicted"/>
<keyword evidence="1" id="KW-0472">Membrane</keyword>
<keyword evidence="1" id="KW-0812">Transmembrane</keyword>
<gene>
    <name evidence="1" type="ORF">Ocin01_20198</name>
</gene>
<dbReference type="EMBL" id="LJIJ01008761">
    <property type="protein sequence ID" value="ODM70411.1"/>
    <property type="molecule type" value="Genomic_DNA"/>
</dbReference>
<name>A0A1D2M0J8_ORCCI</name>
<comment type="caution">
    <text evidence="1">The sequence shown here is derived from an EMBL/GenBank/DDBJ whole genome shotgun (WGS) entry which is preliminary data.</text>
</comment>
<evidence type="ECO:0000313" key="2">
    <source>
        <dbReference type="Proteomes" id="UP000094527"/>
    </source>
</evidence>